<dbReference type="InterPro" id="IPR029069">
    <property type="entry name" value="HotDog_dom_sf"/>
</dbReference>
<evidence type="ECO:0000313" key="2">
    <source>
        <dbReference type="EMBL" id="SNS60067.1"/>
    </source>
</evidence>
<keyword evidence="1" id="KW-0456">Lyase</keyword>
<dbReference type="RefSeq" id="WP_089355563.1">
    <property type="nucleotide sequence ID" value="NZ_FZPD01000001.1"/>
</dbReference>
<dbReference type="EMBL" id="FZPD01000001">
    <property type="protein sequence ID" value="SNS60067.1"/>
    <property type="molecule type" value="Genomic_DNA"/>
</dbReference>
<dbReference type="PANTHER" id="PTHR30272:SF1">
    <property type="entry name" value="3-HYDROXYACYL-[ACYL-CARRIER-PROTEIN] DEHYDRATASE"/>
    <property type="match status" value="1"/>
</dbReference>
<dbReference type="OrthoDB" id="9772788at2"/>
<dbReference type="AlphaFoldDB" id="A0A239FST9"/>
<name>A0A239FST9_EKHLU</name>
<protein>
    <submittedName>
        <fullName evidence="2">3-hydroxyacyl-[acyl-carrier-protein] dehydratase</fullName>
    </submittedName>
</protein>
<dbReference type="PANTHER" id="PTHR30272">
    <property type="entry name" value="3-HYDROXYACYL-[ACYL-CARRIER-PROTEIN] DEHYDRATASE"/>
    <property type="match status" value="1"/>
</dbReference>
<reference evidence="2 3" key="1">
    <citation type="submission" date="2017-06" db="EMBL/GenBank/DDBJ databases">
        <authorList>
            <person name="Kim H.J."/>
            <person name="Triplett B.A."/>
        </authorList>
    </citation>
    <scope>NUCLEOTIDE SEQUENCE [LARGE SCALE GENOMIC DNA]</scope>
    <source>
        <strain evidence="2 3">DSM 19307</strain>
    </source>
</reference>
<dbReference type="SUPFAM" id="SSF54637">
    <property type="entry name" value="Thioesterase/thiol ester dehydrase-isomerase"/>
    <property type="match status" value="1"/>
</dbReference>
<dbReference type="InterPro" id="IPR013114">
    <property type="entry name" value="FabA_FabZ"/>
</dbReference>
<dbReference type="GO" id="GO:0016829">
    <property type="term" value="F:lyase activity"/>
    <property type="evidence" value="ECO:0007669"/>
    <property type="project" value="UniProtKB-KW"/>
</dbReference>
<keyword evidence="3" id="KW-1185">Reference proteome</keyword>
<proteinExistence type="predicted"/>
<evidence type="ECO:0000313" key="3">
    <source>
        <dbReference type="Proteomes" id="UP000198393"/>
    </source>
</evidence>
<dbReference type="Gene3D" id="3.10.129.10">
    <property type="entry name" value="Hotdog Thioesterase"/>
    <property type="match status" value="1"/>
</dbReference>
<evidence type="ECO:0000256" key="1">
    <source>
        <dbReference type="ARBA" id="ARBA00023239"/>
    </source>
</evidence>
<dbReference type="Pfam" id="PF07977">
    <property type="entry name" value="FabA"/>
    <property type="match status" value="1"/>
</dbReference>
<organism evidence="2 3">
    <name type="scientific">Ekhidna lutea</name>
    <dbReference type="NCBI Taxonomy" id="447679"/>
    <lineage>
        <taxon>Bacteria</taxon>
        <taxon>Pseudomonadati</taxon>
        <taxon>Bacteroidota</taxon>
        <taxon>Cytophagia</taxon>
        <taxon>Cytophagales</taxon>
        <taxon>Reichenbachiellaceae</taxon>
        <taxon>Ekhidna</taxon>
    </lineage>
</organism>
<gene>
    <name evidence="2" type="ORF">SAMN05421640_0821</name>
</gene>
<dbReference type="Proteomes" id="UP000198393">
    <property type="component" value="Unassembled WGS sequence"/>
</dbReference>
<sequence>MSDYKNILSLLPYKRPFLFVDEITSLSEEGAIGAYTIRKDEFFLEGHFPGNPVVPGVILTEIMCQIGLVTLAMHLMNLNEDSKVLPAFTSANVDFLSKVLPEDKLIVESKKVYFRFGKLKCTVTCKKTDGTVVAKGELAGMVVKSEA</sequence>
<accession>A0A239FST9</accession>